<evidence type="ECO:0000313" key="1">
    <source>
        <dbReference type="EMBL" id="GGF26410.1"/>
    </source>
</evidence>
<protein>
    <submittedName>
        <fullName evidence="1">Uncharacterized protein</fullName>
    </submittedName>
</protein>
<proteinExistence type="predicted"/>
<sequence>MKAERVEVNKGFIISCLQNSHQQATENKLLRMIKTQGYTKARIWEDKENPGSYRYIRVD</sequence>
<accession>A0ABQ1UT23</accession>
<name>A0ABQ1UT23_9BACT</name>
<evidence type="ECO:0000313" key="2">
    <source>
        <dbReference type="Proteomes" id="UP000632273"/>
    </source>
</evidence>
<organism evidence="1 2">
    <name type="scientific">Hymenobacter cavernae</name>
    <dbReference type="NCBI Taxonomy" id="2044852"/>
    <lineage>
        <taxon>Bacteria</taxon>
        <taxon>Pseudomonadati</taxon>
        <taxon>Bacteroidota</taxon>
        <taxon>Cytophagia</taxon>
        <taxon>Cytophagales</taxon>
        <taxon>Hymenobacteraceae</taxon>
        <taxon>Hymenobacter</taxon>
    </lineage>
</organism>
<dbReference type="EMBL" id="BMHT01000010">
    <property type="protein sequence ID" value="GGF26410.1"/>
    <property type="molecule type" value="Genomic_DNA"/>
</dbReference>
<gene>
    <name evidence="1" type="ORF">GCM10011383_42420</name>
</gene>
<dbReference type="Proteomes" id="UP000632273">
    <property type="component" value="Unassembled WGS sequence"/>
</dbReference>
<keyword evidence="2" id="KW-1185">Reference proteome</keyword>
<reference evidence="2" key="1">
    <citation type="journal article" date="2019" name="Int. J. Syst. Evol. Microbiol.">
        <title>The Global Catalogue of Microorganisms (GCM) 10K type strain sequencing project: providing services to taxonomists for standard genome sequencing and annotation.</title>
        <authorList>
            <consortium name="The Broad Institute Genomics Platform"/>
            <consortium name="The Broad Institute Genome Sequencing Center for Infectious Disease"/>
            <person name="Wu L."/>
            <person name="Ma J."/>
        </authorList>
    </citation>
    <scope>NUCLEOTIDE SEQUENCE [LARGE SCALE GENOMIC DNA]</scope>
    <source>
        <strain evidence="2">CGMCC 1.15197</strain>
    </source>
</reference>
<comment type="caution">
    <text evidence="1">The sequence shown here is derived from an EMBL/GenBank/DDBJ whole genome shotgun (WGS) entry which is preliminary data.</text>
</comment>